<reference evidence="6" key="4">
    <citation type="submission" date="2025-09" db="UniProtKB">
        <authorList>
            <consortium name="Ensembl"/>
        </authorList>
    </citation>
    <scope>IDENTIFICATION</scope>
</reference>
<dbReference type="AlphaFoldDB" id="A0A3P8NS12"/>
<dbReference type="InterPro" id="IPR006703">
    <property type="entry name" value="G_AIG1"/>
</dbReference>
<evidence type="ECO:0000256" key="3">
    <source>
        <dbReference type="ARBA" id="ARBA00023134"/>
    </source>
</evidence>
<feature type="compositionally biased region" description="Basic and acidic residues" evidence="4">
    <location>
        <begin position="1262"/>
        <end position="1272"/>
    </location>
</feature>
<dbReference type="PROSITE" id="PS51720">
    <property type="entry name" value="G_AIG1"/>
    <property type="match status" value="2"/>
</dbReference>
<evidence type="ECO:0000259" key="5">
    <source>
        <dbReference type="PROSITE" id="PS51720"/>
    </source>
</evidence>
<evidence type="ECO:0000256" key="4">
    <source>
        <dbReference type="SAM" id="MobiDB-lite"/>
    </source>
</evidence>
<evidence type="ECO:0000313" key="7">
    <source>
        <dbReference type="Proteomes" id="UP000265100"/>
    </source>
</evidence>
<dbReference type="Proteomes" id="UP000265100">
    <property type="component" value="Chromosome 12"/>
</dbReference>
<reference evidence="7" key="2">
    <citation type="submission" date="2023-03" db="EMBL/GenBank/DDBJ databases">
        <authorList>
            <consortium name="Wellcome Sanger Institute Data Sharing"/>
        </authorList>
    </citation>
    <scope>NUCLEOTIDE SEQUENCE [LARGE SCALE GENOMIC DNA]</scope>
</reference>
<keyword evidence="3" id="KW-0342">GTP-binding</keyword>
<dbReference type="Ensembl" id="ENSACLT00000007639.2">
    <property type="protein sequence ID" value="ENSACLP00000007473.2"/>
    <property type="gene ID" value="ENSACLG00000005066.2"/>
</dbReference>
<dbReference type="PANTHER" id="PTHR10903">
    <property type="entry name" value="GTPASE, IMAP FAMILY MEMBER-RELATED"/>
    <property type="match status" value="1"/>
</dbReference>
<feature type="region of interest" description="Disordered" evidence="4">
    <location>
        <begin position="1113"/>
        <end position="1178"/>
    </location>
</feature>
<feature type="region of interest" description="Disordered" evidence="4">
    <location>
        <begin position="1193"/>
        <end position="1272"/>
    </location>
</feature>
<dbReference type="GO" id="GO:0005525">
    <property type="term" value="F:GTP binding"/>
    <property type="evidence" value="ECO:0007669"/>
    <property type="project" value="UniProtKB-KW"/>
</dbReference>
<feature type="compositionally biased region" description="Basic and acidic residues" evidence="4">
    <location>
        <begin position="1123"/>
        <end position="1150"/>
    </location>
</feature>
<dbReference type="SUPFAM" id="SSF52540">
    <property type="entry name" value="P-loop containing nucleoside triphosphate hydrolases"/>
    <property type="match status" value="4"/>
</dbReference>
<dbReference type="PANTHER" id="PTHR10903:SF188">
    <property type="entry name" value="GTPASE IMAP FAMILY MEMBER 2-LIKE-RELATED"/>
    <property type="match status" value="1"/>
</dbReference>
<feature type="domain" description="AIG1-type G" evidence="5">
    <location>
        <begin position="627"/>
        <end position="830"/>
    </location>
</feature>
<proteinExistence type="inferred from homology"/>
<dbReference type="Bgee" id="ENSACLG00000005066">
    <property type="expression patterns" value="Expressed in spleen and 2 other cell types or tissues"/>
</dbReference>
<feature type="region of interest" description="Disordered" evidence="4">
    <location>
        <begin position="845"/>
        <end position="973"/>
    </location>
</feature>
<reference evidence="6" key="3">
    <citation type="submission" date="2025-08" db="UniProtKB">
        <authorList>
            <consortium name="Ensembl"/>
        </authorList>
    </citation>
    <scope>IDENTIFICATION</scope>
</reference>
<protein>
    <recommendedName>
        <fullName evidence="5">AIG1-type G domain-containing protein</fullName>
    </recommendedName>
</protein>
<accession>A0A3P8NS12</accession>
<dbReference type="CDD" id="cd01852">
    <property type="entry name" value="AIG1"/>
    <property type="match status" value="1"/>
</dbReference>
<feature type="domain" description="AIG1-type G" evidence="5">
    <location>
        <begin position="407"/>
        <end position="598"/>
    </location>
</feature>
<dbReference type="GeneTree" id="ENSGT00940000164100"/>
<evidence type="ECO:0000313" key="6">
    <source>
        <dbReference type="Ensembl" id="ENSACLP00000007473.2"/>
    </source>
</evidence>
<evidence type="ECO:0000256" key="2">
    <source>
        <dbReference type="ARBA" id="ARBA00022741"/>
    </source>
</evidence>
<evidence type="ECO:0000256" key="1">
    <source>
        <dbReference type="ARBA" id="ARBA00008535"/>
    </source>
</evidence>
<dbReference type="Pfam" id="PF04548">
    <property type="entry name" value="AIG1"/>
    <property type="match status" value="4"/>
</dbReference>
<dbReference type="InterPro" id="IPR045058">
    <property type="entry name" value="GIMA/IAN/Toc"/>
</dbReference>
<dbReference type="InterPro" id="IPR027417">
    <property type="entry name" value="P-loop_NTPase"/>
</dbReference>
<dbReference type="Gene3D" id="3.40.50.300">
    <property type="entry name" value="P-loop containing nucleotide triphosphate hydrolases"/>
    <property type="match status" value="4"/>
</dbReference>
<feature type="compositionally biased region" description="Basic residues" evidence="4">
    <location>
        <begin position="1151"/>
        <end position="1163"/>
    </location>
</feature>
<reference evidence="6 7" key="1">
    <citation type="submission" date="2018-05" db="EMBL/GenBank/DDBJ databases">
        <authorList>
            <person name="Datahose"/>
        </authorList>
    </citation>
    <scope>NUCLEOTIDE SEQUENCE</scope>
</reference>
<feature type="compositionally biased region" description="Basic and acidic residues" evidence="4">
    <location>
        <begin position="845"/>
        <end position="884"/>
    </location>
</feature>
<keyword evidence="7" id="KW-1185">Reference proteome</keyword>
<dbReference type="STRING" id="8154.ENSACLP00000007473"/>
<sequence>MMFSAESISATYEAGQPLKRSSSYGVLPPDMSELRVVLLGNSWSERSSVGNVLIGETVFNAEKEWNTCLRVSGPVEDKTIALINAPDLLDPNMSDDQLTEIIDKCKSLSEPGPHVFLLVIQPETFTGENQKKLQSVLENFSDLSFDHSLIVISSPGGQSSGSTENYLQHPPVTDMIKKCKDSLFRQNLEQRELVKAMGKIVQQSDGDHVSCNVSTATTSGLPSYRPSLTQGETVTVNQDPVKASSFRIVLLGRNEDKKGKLFNLILKTQDSYLKRFQTTKQCVASCGEWRGNSVTVVKTPDMLSQTEDVVRTQVERCIRLCSPGPNVLLLLVDSDFNEKKRERLNFILSLFGHDAFKYSMVILTEKKISNSVNKLVKECGDRMCGINDATRKTLMVEIEKIIPGHNKPSLNLVLCGRRAAGKTSAAKAILGQTELHSASNSSECVKHQGEVCGRWVSLVELPALYGKPQEAVMEESLRCISLCDPEGVHAFILVLPVAPLTDEDKGELETIQDTFSSRVNDFTVILFTVDSDPTDPAVLNFVKKNQDIQELCESCGGRSVVLNVKDKGQISKLLETVEKMTAGNDESSYTLTMFTRVYVDKITTLQAELKNLNLHDIGLLDEEKQSSDRLRIVLIGKTGSGKSSSGNTILGRKEFTAGASQTSITKQCQKAEGDVDGRPVVVLDTPGLFDSTLSHEEVCEEMTKCISLLAPGPHVFLLVLQIGRLTAEEKETLKLIKKVFGKNSEMFTIILFTGGDTLEHHEQSIEDYIKHACDDSFKSLIADCELRYHVFNNREKQSCTQVSELIKKIDTMLNKNGGNCFTNEMLQEAEAAIKKQMEKLLKEKEEEMKRQREELERKHQEEMKSMKRQMEEQRKENEQRDEQLRQLQESIDFQSEERKKEQETRKKERETEELKRQGWEQKIQELEKKLRSESESKEMINRELEQYKENIREQDQLKEKQNQDDEQKEQKLRKLQEEYNQVKEKYKREKEKEDEIKIEQEEKLKELEENYKKEIESMQEDMEKFKEEARQTAEEFNEFREKNEAVIEKLMEEVTDLKEQHQKDLLGKMEEYERLKDLSDYKESLKQEIDVLQGKHKSEMADLVLMLLSQKQENKKKITSMQESHRKEEEKLKKDLSNEKKEEEKEEIGKLKKKQKEKMKGFRKQLLTQNKDDWETERRKLSIQHEKEICDLKQTLLTKQQQNKKEKLGKLKEEHEQKLENFKQKLLKENEKNEKEQLDELQKKQEKEINELKQKLGTQDDDSTRKELEEMQKKHETEINALKEKLLTTDEKQSCFVS</sequence>
<feature type="compositionally biased region" description="Basic and acidic residues" evidence="4">
    <location>
        <begin position="1203"/>
        <end position="1254"/>
    </location>
</feature>
<dbReference type="FunFam" id="3.40.50.300:FF:000366">
    <property type="entry name" value="GTPase, IMAP family member 2"/>
    <property type="match status" value="1"/>
</dbReference>
<organism evidence="6 7">
    <name type="scientific">Astatotilapia calliptera</name>
    <name type="common">Eastern happy</name>
    <name type="synonym">Chromis callipterus</name>
    <dbReference type="NCBI Taxonomy" id="8154"/>
    <lineage>
        <taxon>Eukaryota</taxon>
        <taxon>Metazoa</taxon>
        <taxon>Chordata</taxon>
        <taxon>Craniata</taxon>
        <taxon>Vertebrata</taxon>
        <taxon>Euteleostomi</taxon>
        <taxon>Actinopterygii</taxon>
        <taxon>Neopterygii</taxon>
        <taxon>Teleostei</taxon>
        <taxon>Neoteleostei</taxon>
        <taxon>Acanthomorphata</taxon>
        <taxon>Ovalentaria</taxon>
        <taxon>Cichlomorphae</taxon>
        <taxon>Cichliformes</taxon>
        <taxon>Cichlidae</taxon>
        <taxon>African cichlids</taxon>
        <taxon>Pseudocrenilabrinae</taxon>
        <taxon>Haplochromini</taxon>
        <taxon>Astatotilapia</taxon>
    </lineage>
</organism>
<feature type="compositionally biased region" description="Basic and acidic residues" evidence="4">
    <location>
        <begin position="895"/>
        <end position="973"/>
    </location>
</feature>
<name>A0A3P8NS12_ASTCA</name>
<comment type="similarity">
    <text evidence="1">Belongs to the TRAFAC class TrmE-Era-EngA-EngB-Septin-like GTPase superfamily. AIG1/Toc34/Toc159-like paraseptin GTPase family. IAN subfamily.</text>
</comment>
<keyword evidence="2" id="KW-0547">Nucleotide-binding</keyword>